<feature type="compositionally biased region" description="Basic and acidic residues" evidence="1">
    <location>
        <begin position="187"/>
        <end position="196"/>
    </location>
</feature>
<keyword evidence="2" id="KW-0472">Membrane</keyword>
<evidence type="ECO:0000313" key="3">
    <source>
        <dbReference type="EMBL" id="CAI9722611.1"/>
    </source>
</evidence>
<evidence type="ECO:0000256" key="1">
    <source>
        <dbReference type="SAM" id="MobiDB-lite"/>
    </source>
</evidence>
<keyword evidence="2" id="KW-1133">Transmembrane helix</keyword>
<dbReference type="EMBL" id="OX597818">
    <property type="protein sequence ID" value="CAI9722611.1"/>
    <property type="molecule type" value="Genomic_DNA"/>
</dbReference>
<keyword evidence="2" id="KW-0812">Transmembrane</keyword>
<dbReference type="Proteomes" id="UP001162480">
    <property type="component" value="Chromosome 5"/>
</dbReference>
<feature type="transmembrane region" description="Helical" evidence="2">
    <location>
        <begin position="104"/>
        <end position="126"/>
    </location>
</feature>
<sequence length="203" mass="23227">MLEFRLWKIFYLEEEMLDSSRELLNCQNALELMLLFPYLGDYKFEFLVLALPFMSREQLRQYSRQIVNTILHQQNLLEISVGIKIFLSFGLLNKAFISHTMNRIVLLILIISYVTVAMTLTLEPLVGPSESESAKRASTNLLKILLEGTGGTRIKKGCTTNFEHLCTAQEAAELAELLRFLESGDGPGKKPRDNRKQIGYSQY</sequence>
<gene>
    <name evidence="3" type="ORF">OCTVUL_1B031672</name>
</gene>
<evidence type="ECO:0000256" key="2">
    <source>
        <dbReference type="SAM" id="Phobius"/>
    </source>
</evidence>
<name>A0AA36AUN0_OCTVU</name>
<accession>A0AA36AUN0</accession>
<dbReference type="AlphaFoldDB" id="A0AA36AUN0"/>
<proteinExistence type="predicted"/>
<organism evidence="3 4">
    <name type="scientific">Octopus vulgaris</name>
    <name type="common">Common octopus</name>
    <dbReference type="NCBI Taxonomy" id="6645"/>
    <lineage>
        <taxon>Eukaryota</taxon>
        <taxon>Metazoa</taxon>
        <taxon>Spiralia</taxon>
        <taxon>Lophotrochozoa</taxon>
        <taxon>Mollusca</taxon>
        <taxon>Cephalopoda</taxon>
        <taxon>Coleoidea</taxon>
        <taxon>Octopodiformes</taxon>
        <taxon>Octopoda</taxon>
        <taxon>Incirrata</taxon>
        <taxon>Octopodidae</taxon>
        <taxon>Octopus</taxon>
    </lineage>
</organism>
<feature type="region of interest" description="Disordered" evidence="1">
    <location>
        <begin position="184"/>
        <end position="203"/>
    </location>
</feature>
<evidence type="ECO:0000313" key="4">
    <source>
        <dbReference type="Proteomes" id="UP001162480"/>
    </source>
</evidence>
<keyword evidence="4" id="KW-1185">Reference proteome</keyword>
<protein>
    <submittedName>
        <fullName evidence="3">Uncharacterized protein</fullName>
    </submittedName>
</protein>
<reference evidence="3" key="1">
    <citation type="submission" date="2023-08" db="EMBL/GenBank/DDBJ databases">
        <authorList>
            <person name="Alioto T."/>
            <person name="Alioto T."/>
            <person name="Gomez Garrido J."/>
        </authorList>
    </citation>
    <scope>NUCLEOTIDE SEQUENCE</scope>
</reference>